<organism evidence="3 4">
    <name type="scientific">Candidatus Roizmanbacteria bacterium GW2011_GWA2_37_7</name>
    <dbReference type="NCBI Taxonomy" id="1618481"/>
    <lineage>
        <taxon>Bacteria</taxon>
        <taxon>Candidatus Roizmaniibacteriota</taxon>
    </lineage>
</organism>
<proteinExistence type="predicted"/>
<keyword evidence="1" id="KW-0285">Flavoprotein</keyword>
<comment type="caution">
    <text evidence="3">The sequence shown here is derived from an EMBL/GenBank/DDBJ whole genome shotgun (WGS) entry which is preliminary data.</text>
</comment>
<dbReference type="PATRIC" id="fig|1618481.3.peg.488"/>
<dbReference type="InterPro" id="IPR036188">
    <property type="entry name" value="FAD/NAD-bd_sf"/>
</dbReference>
<name>A0A0G0HHP1_9BACT</name>
<dbReference type="PANTHER" id="PTHR48105">
    <property type="entry name" value="THIOREDOXIN REDUCTASE 1-RELATED-RELATED"/>
    <property type="match status" value="1"/>
</dbReference>
<dbReference type="InterPro" id="IPR050097">
    <property type="entry name" value="Ferredoxin-NADP_redctase_2"/>
</dbReference>
<evidence type="ECO:0000313" key="4">
    <source>
        <dbReference type="Proteomes" id="UP000034471"/>
    </source>
</evidence>
<gene>
    <name evidence="3" type="ORF">US54_C0019G0009</name>
</gene>
<evidence type="ECO:0000256" key="1">
    <source>
        <dbReference type="ARBA" id="ARBA00022630"/>
    </source>
</evidence>
<reference evidence="3 4" key="1">
    <citation type="journal article" date="2015" name="Nature">
        <title>rRNA introns, odd ribosomes, and small enigmatic genomes across a large radiation of phyla.</title>
        <authorList>
            <person name="Brown C.T."/>
            <person name="Hug L.A."/>
            <person name="Thomas B.C."/>
            <person name="Sharon I."/>
            <person name="Castelle C.J."/>
            <person name="Singh A."/>
            <person name="Wilkins M.J."/>
            <person name="Williams K.H."/>
            <person name="Banfield J.F."/>
        </authorList>
    </citation>
    <scope>NUCLEOTIDE SEQUENCE [LARGE SCALE GENOMIC DNA]</scope>
</reference>
<dbReference type="GO" id="GO:0016491">
    <property type="term" value="F:oxidoreductase activity"/>
    <property type="evidence" value="ECO:0007669"/>
    <property type="project" value="UniProtKB-KW"/>
</dbReference>
<dbReference type="SUPFAM" id="SSF51905">
    <property type="entry name" value="FAD/NAD(P)-binding domain"/>
    <property type="match status" value="1"/>
</dbReference>
<accession>A0A0G0HHP1</accession>
<evidence type="ECO:0000313" key="3">
    <source>
        <dbReference type="EMBL" id="KKQ38065.1"/>
    </source>
</evidence>
<dbReference type="Proteomes" id="UP000034471">
    <property type="component" value="Unassembled WGS sequence"/>
</dbReference>
<evidence type="ECO:0000256" key="2">
    <source>
        <dbReference type="ARBA" id="ARBA00023002"/>
    </source>
</evidence>
<dbReference type="Gene3D" id="3.50.50.60">
    <property type="entry name" value="FAD/NAD(P)-binding domain"/>
    <property type="match status" value="1"/>
</dbReference>
<keyword evidence="2" id="KW-0560">Oxidoreductase</keyword>
<dbReference type="AlphaFoldDB" id="A0A0G0HHP1"/>
<dbReference type="STRING" id="1618481.US54_C0019G0009"/>
<feature type="non-terminal residue" evidence="3">
    <location>
        <position position="1"/>
    </location>
</feature>
<dbReference type="EMBL" id="LBTJ01000019">
    <property type="protein sequence ID" value="KKQ38065.1"/>
    <property type="molecule type" value="Genomic_DNA"/>
</dbReference>
<sequence length="63" mass="6966">YKYPLKGEKNTFNPVYQTMTSVPGVFAAGDCVDHVYRQAGTAAGMGIAAALDAERWLERRENE</sequence>
<protein>
    <submittedName>
        <fullName evidence="3">Thioredoxin reductase</fullName>
    </submittedName>
</protein>